<feature type="compositionally biased region" description="Basic and acidic residues" evidence="4">
    <location>
        <begin position="995"/>
        <end position="1015"/>
    </location>
</feature>
<feature type="compositionally biased region" description="Low complexity" evidence="4">
    <location>
        <begin position="1564"/>
        <end position="1573"/>
    </location>
</feature>
<reference evidence="7" key="1">
    <citation type="submission" date="2025-08" db="UniProtKB">
        <authorList>
            <consortium name="RefSeq"/>
        </authorList>
    </citation>
    <scope>IDENTIFICATION</scope>
    <source>
        <tissue evidence="7">Thorax and Abdomen</tissue>
    </source>
</reference>
<accession>A0A6J0BFU8</accession>
<feature type="compositionally biased region" description="Basic and acidic residues" evidence="4">
    <location>
        <begin position="26"/>
        <end position="55"/>
    </location>
</feature>
<feature type="compositionally biased region" description="Polar residues" evidence="4">
    <location>
        <begin position="620"/>
        <end position="630"/>
    </location>
</feature>
<evidence type="ECO:0000259" key="5">
    <source>
        <dbReference type="Pfam" id="PF15914"/>
    </source>
</evidence>
<feature type="compositionally biased region" description="Polar residues" evidence="4">
    <location>
        <begin position="1207"/>
        <end position="1220"/>
    </location>
</feature>
<feature type="compositionally biased region" description="Polar residues" evidence="4">
    <location>
        <begin position="1431"/>
        <end position="1445"/>
    </location>
</feature>
<dbReference type="InterPro" id="IPR031802">
    <property type="entry name" value="FAM193_C"/>
</dbReference>
<evidence type="ECO:0000256" key="1">
    <source>
        <dbReference type="ARBA" id="ARBA00009689"/>
    </source>
</evidence>
<dbReference type="InParanoid" id="A0A6J0BFU8"/>
<dbReference type="InterPro" id="IPR029717">
    <property type="entry name" value="FAM193"/>
</dbReference>
<evidence type="ECO:0000256" key="4">
    <source>
        <dbReference type="SAM" id="MobiDB-lite"/>
    </source>
</evidence>
<feature type="compositionally biased region" description="Basic and acidic residues" evidence="4">
    <location>
        <begin position="1066"/>
        <end position="1075"/>
    </location>
</feature>
<dbReference type="RefSeq" id="XP_015512613.2">
    <property type="nucleotide sequence ID" value="XM_015657127.2"/>
</dbReference>
<evidence type="ECO:0000256" key="2">
    <source>
        <dbReference type="ARBA" id="ARBA00022553"/>
    </source>
</evidence>
<feature type="compositionally biased region" description="Polar residues" evidence="4">
    <location>
        <begin position="744"/>
        <end position="776"/>
    </location>
</feature>
<feature type="compositionally biased region" description="Basic and acidic residues" evidence="4">
    <location>
        <begin position="1535"/>
        <end position="1548"/>
    </location>
</feature>
<protein>
    <submittedName>
        <fullName evidence="7">Uncharacterized protein LOC107219054 isoform X1</fullName>
    </submittedName>
</protein>
<feature type="region of interest" description="Disordered" evidence="4">
    <location>
        <begin position="1119"/>
        <end position="1150"/>
    </location>
</feature>
<gene>
    <name evidence="7" type="primary">LOC107219054</name>
</gene>
<feature type="compositionally biased region" description="Basic residues" evidence="4">
    <location>
        <begin position="1135"/>
        <end position="1144"/>
    </location>
</feature>
<feature type="compositionally biased region" description="Low complexity" evidence="4">
    <location>
        <begin position="1265"/>
        <end position="1278"/>
    </location>
</feature>
<feature type="compositionally biased region" description="Low complexity" evidence="4">
    <location>
        <begin position="1405"/>
        <end position="1421"/>
    </location>
</feature>
<comment type="similarity">
    <text evidence="1">Belongs to the FAM193 family.</text>
</comment>
<feature type="region of interest" description="Disordered" evidence="4">
    <location>
        <begin position="1189"/>
        <end position="1445"/>
    </location>
</feature>
<feature type="compositionally biased region" description="Polar residues" evidence="4">
    <location>
        <begin position="1356"/>
        <end position="1365"/>
    </location>
</feature>
<feature type="compositionally biased region" description="Basic residues" evidence="4">
    <location>
        <begin position="1770"/>
        <end position="1779"/>
    </location>
</feature>
<dbReference type="PANTHER" id="PTHR15109">
    <property type="entry name" value="AGAP004327-PA"/>
    <property type="match status" value="1"/>
</dbReference>
<feature type="compositionally biased region" description="Low complexity" evidence="4">
    <location>
        <begin position="846"/>
        <end position="864"/>
    </location>
</feature>
<feature type="compositionally biased region" description="Polar residues" evidence="4">
    <location>
        <begin position="1385"/>
        <end position="1404"/>
    </location>
</feature>
<evidence type="ECO:0000313" key="6">
    <source>
        <dbReference type="Proteomes" id="UP000829291"/>
    </source>
</evidence>
<dbReference type="KEGG" id="nlo:107219054"/>
<feature type="region of interest" description="Disordered" evidence="4">
    <location>
        <begin position="1"/>
        <end position="81"/>
    </location>
</feature>
<evidence type="ECO:0000256" key="3">
    <source>
        <dbReference type="ARBA" id="ARBA00023054"/>
    </source>
</evidence>
<name>A0A6J0BFU8_NEOLC</name>
<feature type="region of interest" description="Disordered" evidence="4">
    <location>
        <begin position="1535"/>
        <end position="1574"/>
    </location>
</feature>
<evidence type="ECO:0000313" key="7">
    <source>
        <dbReference type="RefSeq" id="XP_015512613.2"/>
    </source>
</evidence>
<dbReference type="OrthoDB" id="10044608at2759"/>
<feature type="region of interest" description="Disordered" evidence="4">
    <location>
        <begin position="1058"/>
        <end position="1092"/>
    </location>
</feature>
<feature type="domain" description="FAM193 C-terminal" evidence="5">
    <location>
        <begin position="1793"/>
        <end position="1848"/>
    </location>
</feature>
<feature type="region of interest" description="Disordered" evidence="4">
    <location>
        <begin position="725"/>
        <end position="818"/>
    </location>
</feature>
<feature type="compositionally biased region" description="Low complexity" evidence="4">
    <location>
        <begin position="1238"/>
        <end position="1256"/>
    </location>
</feature>
<feature type="compositionally biased region" description="Basic residues" evidence="4">
    <location>
        <begin position="808"/>
        <end position="818"/>
    </location>
</feature>
<feature type="region of interest" description="Disordered" evidence="4">
    <location>
        <begin position="1762"/>
        <end position="1787"/>
    </location>
</feature>
<dbReference type="PANTHER" id="PTHR15109:SF4">
    <property type="entry name" value="FAM193 C-TERMINAL DOMAIN-CONTAINING PROTEIN"/>
    <property type="match status" value="1"/>
</dbReference>
<feature type="compositionally biased region" description="Polar residues" evidence="4">
    <location>
        <begin position="948"/>
        <end position="958"/>
    </location>
</feature>
<feature type="region of interest" description="Disordered" evidence="4">
    <location>
        <begin position="939"/>
        <end position="1015"/>
    </location>
</feature>
<feature type="compositionally biased region" description="Low complexity" evidence="4">
    <location>
        <begin position="1337"/>
        <end position="1350"/>
    </location>
</feature>
<feature type="region of interest" description="Disordered" evidence="4">
    <location>
        <begin position="842"/>
        <end position="868"/>
    </location>
</feature>
<feature type="compositionally biased region" description="Basic and acidic residues" evidence="4">
    <location>
        <begin position="8"/>
        <end position="18"/>
    </location>
</feature>
<feature type="region of interest" description="Disordered" evidence="4">
    <location>
        <begin position="615"/>
        <end position="641"/>
    </location>
</feature>
<feature type="region of interest" description="Disordered" evidence="4">
    <location>
        <begin position="508"/>
        <end position="530"/>
    </location>
</feature>
<feature type="compositionally biased region" description="Polar residues" evidence="4">
    <location>
        <begin position="66"/>
        <end position="77"/>
    </location>
</feature>
<keyword evidence="3" id="KW-0175">Coiled coil</keyword>
<dbReference type="Proteomes" id="UP000829291">
    <property type="component" value="Chromosome 6"/>
</dbReference>
<feature type="compositionally biased region" description="Basic residues" evidence="4">
    <location>
        <begin position="777"/>
        <end position="793"/>
    </location>
</feature>
<feature type="compositionally biased region" description="Polar residues" evidence="4">
    <location>
        <begin position="1327"/>
        <end position="1336"/>
    </location>
</feature>
<keyword evidence="6" id="KW-1185">Reference proteome</keyword>
<organism evidence="7">
    <name type="scientific">Neodiprion lecontei</name>
    <name type="common">Redheaded pine sawfly</name>
    <dbReference type="NCBI Taxonomy" id="441921"/>
    <lineage>
        <taxon>Eukaryota</taxon>
        <taxon>Metazoa</taxon>
        <taxon>Ecdysozoa</taxon>
        <taxon>Arthropoda</taxon>
        <taxon>Hexapoda</taxon>
        <taxon>Insecta</taxon>
        <taxon>Pterygota</taxon>
        <taxon>Neoptera</taxon>
        <taxon>Endopterygota</taxon>
        <taxon>Hymenoptera</taxon>
        <taxon>Tenthredinoidea</taxon>
        <taxon>Diprionidae</taxon>
        <taxon>Diprioninae</taxon>
        <taxon>Neodiprion</taxon>
    </lineage>
</organism>
<sequence length="1855" mass="203607">MSDCNDEVDQREKRKSIEEAAMGDVLGKESSSKANPEKDTPSKDQGDEDGRKEADGASAVAVGQKSALNFPSTVKENSSVHEATENIDVGQDEDMASNELASVKSNAEDTIDGVTDMLVIPNSPLQRPKGPCSCDACKDRRELLTEQLEEVTRLQGLWMELRQHIRSVFRAATETSRVPHSSRLKYDKAHLENMHEIILQLCKRDPHQLFMRLEGQAQDFVMETKVRLLDLLHIRNASNLAEIFLSGLLDGYDVLLSAASHLSSLVEPLENEHLSKFNLTWDCLNKRLYQSCVYADPLVQNNLPPFIGQLRKLLPLKGAEYQGLVHRYLAFDDEMTRIGDMWPEAERLIDKYNQEQAALKAKQKMLREDWELFKARRKLIQQRMWNRTSNELTEFDEQLLTLATLGAVGALSPNSRPPSPNSDLGLDALNLPLDTDILESLAHDANKSTHLRLADMVGALTSTEVLTEINSYNIGPVTTLNGHYNEPEYWFGYECAVNHVLNYGFVTPPPSPRSGSPVSDERVDGEGSEVDIGGGDEQTCECHVCTVPQTSPTRIGKGPSLNLNLQTNNFNPFPPISNGLSGGVNCTAPKNGLVDMNVVYPHLYNLHAAFAAGPKKPNNPACQTSTSPGSKTDEKKSCSFGTPIKKKSEEISLSKKQLDEIQCAMEDTDLRETEPQPCPCVYRHAKEIVERKKEVLENPPCSCLLKSKQKWDTCPCLKKSRSDPTITNGYGQPESLTIPAVKPTSASRKATNRPSATQQTHIQTRHSTTQTPNITHSHNHLPHPGRCPTHSHSRGTLPDLAKGAAAPHRGHAHPNHVPHACHKQANIEHIKRVSCSDLGAGDGDCSDSGSSQEDSCSTSSSTPRDSSRHCDCCYCEVFGHGVPSVAPVSRNYNEMRERLRQLLTKKKAKKCKAACSPPKIPIEVPSSNSNTVPTSNVLLNQPVPRPNTPVSVTPVQHQNTRDQRDLEALLEFIEGNQNSKKDNKKAEKKARQRQKKLDEKLKKDQQEAEKQRIMELQKKTPEVTITVVDPQKPLLQRSLPQRTLPEVSILPASAPLITSTLKPSNKKKEKEDGTKVKSPPVHSNQKNKIGINVEKKDENVIAVSQKSKAATIIDKVDGSKSNISAPSKVEEKSEKKCKKERQKLKREAKAKEEALMKAAGMIKNQSENQPQIVTIKRVMESNNAEPTVTITLKGQTPAEDKVLFTLVNGQTKEPMSSKPEQPQSQKASGKKKKGKGNGNQQQQQQQQAKSNPVQQPSSSTNLKHQQGNINDNKNIKNQQTHEKPRAGKQNDDKKVSTKQQQQQQQNVDESKIGKSKKDKKNIENKENVMQQQNNTGNKSKSQQQQPPSNNKKCKVSVQSVTTPCIQKQQQQQNSTSDSINKKSKGQSQEKNNQTLGNKNKNSGDNNTVKIKNNNQKNQNTVSPIVPKPSITAESPNTATESLSSPLSNQFKDIGANPDLIIENLKLPPGITITKVNAPAKPMPIKSTPLSKPVNPPKQTTIIAAPMSGVQSNYATPQGAGNVIVVDTGKLKQDLLPKSNEKDSSKDNHQSQSTSGKKKKKKSNNKSSTNASGAVLNSVVLQHNAVNGIPLTNGHTDASARILHNPGSNMVTIRNPAFGPPKMEPTQQAAIIKVSENGMVTIRSPALQQAINAGLTPPAKPDFIVKGDLSSNKAVTQQNIGGKPNNFIPSSLAELRNRLTPDCTGLKGLANIQISKVTGGQPIPENGINLRGTSVTLTKVRSEAVMDNVQQAKTAVREAISATMAASSSGKGKKKKKKGNGTRQNGDDWNLVESVFTPKDIDLEDGEMDDAERELEAFKRFCLQSVPPARKEKVNLNIKDIVLKKKSTPATVIAAN</sequence>
<keyword evidence="2" id="KW-0597">Phosphoprotein</keyword>
<feature type="compositionally biased region" description="Basic and acidic residues" evidence="4">
    <location>
        <begin position="1279"/>
        <end position="1295"/>
    </location>
</feature>
<dbReference type="GeneID" id="107219054"/>
<proteinExistence type="inferred from homology"/>
<dbReference type="Pfam" id="PF15914">
    <property type="entry name" value="FAM193_C"/>
    <property type="match status" value="1"/>
</dbReference>